<dbReference type="InterPro" id="IPR024516">
    <property type="entry name" value="Mce_C"/>
</dbReference>
<sequence length="333" mass="35908">MSSRSALLRLTISAAVAVVLLVLLLSGISQPLKMQTRSYNAKFTDISGLHDGADVRVRGVLAGRVVATTLQRQQGQSVASVDFTLDNKYGVVSNTRIAVKYQTLTGSRYLDVLNPAEGYAPASLVTSVPTAMTQPSFDVTRLFNGLQPVLATLNPEQLNAFAANAANFLSGDGSGFAPVLDSIHKLTQFLADRQQVVATLMRNLSDVAQVMSGHAEDFTKIIDGLNTPIDSALTVLDEFRKSQLYGPDFVEPLLRLLTNVGLKPDDDIDTALDTAFNNVDRTLDAFKLIPVMWENIPPPAAAGEPQPCARGRAQLPTTMDVLLNGQRVVLCNR</sequence>
<dbReference type="AlphaFoldDB" id="A0A1X2A6M6"/>
<evidence type="ECO:0000259" key="2">
    <source>
        <dbReference type="Pfam" id="PF11887"/>
    </source>
</evidence>
<protein>
    <submittedName>
        <fullName evidence="3">Mammalian cell entry protein</fullName>
    </submittedName>
</protein>
<dbReference type="Proteomes" id="UP000193285">
    <property type="component" value="Unassembled WGS sequence"/>
</dbReference>
<dbReference type="RefSeq" id="WP_085245876.1">
    <property type="nucleotide sequence ID" value="NZ_LQPN01000063.1"/>
</dbReference>
<feature type="domain" description="Mammalian cell entry C-terminal" evidence="2">
    <location>
        <begin position="128"/>
        <end position="227"/>
    </location>
</feature>
<evidence type="ECO:0000259" key="1">
    <source>
        <dbReference type="Pfam" id="PF02470"/>
    </source>
</evidence>
<comment type="caution">
    <text evidence="3">The sequence shown here is derived from an EMBL/GenBank/DDBJ whole genome shotgun (WGS) entry which is preliminary data.</text>
</comment>
<proteinExistence type="predicted"/>
<dbReference type="InterPro" id="IPR052336">
    <property type="entry name" value="MlaD_Phospholipid_Transporter"/>
</dbReference>
<gene>
    <name evidence="3" type="ORF">AWB90_21170</name>
</gene>
<dbReference type="PANTHER" id="PTHR33371:SF17">
    <property type="entry name" value="MCE-FAMILY PROTEIN MCE1B"/>
    <property type="match status" value="1"/>
</dbReference>
<dbReference type="PANTHER" id="PTHR33371">
    <property type="entry name" value="INTERMEMBRANE PHOSPHOLIPID TRANSPORT SYSTEM BINDING PROTEIN MLAD-RELATED"/>
    <property type="match status" value="1"/>
</dbReference>
<dbReference type="EMBL" id="LQPN01000063">
    <property type="protein sequence ID" value="ORW41779.1"/>
    <property type="molecule type" value="Genomic_DNA"/>
</dbReference>
<evidence type="ECO:0000313" key="3">
    <source>
        <dbReference type="EMBL" id="ORW41779.1"/>
    </source>
</evidence>
<dbReference type="GO" id="GO:0051701">
    <property type="term" value="P:biological process involved in interaction with host"/>
    <property type="evidence" value="ECO:0007669"/>
    <property type="project" value="TreeGrafter"/>
</dbReference>
<organism evidence="3 4">
    <name type="scientific">Mycobacterium paraense</name>
    <dbReference type="NCBI Taxonomy" id="767916"/>
    <lineage>
        <taxon>Bacteria</taxon>
        <taxon>Bacillati</taxon>
        <taxon>Actinomycetota</taxon>
        <taxon>Actinomycetes</taxon>
        <taxon>Mycobacteriales</taxon>
        <taxon>Mycobacteriaceae</taxon>
        <taxon>Mycobacterium</taxon>
        <taxon>Mycobacterium simiae complex</taxon>
    </lineage>
</organism>
<accession>A0A1X2A6M6</accession>
<name>A0A1X2A6M6_9MYCO</name>
<feature type="domain" description="Mce/MlaD" evidence="1">
    <location>
        <begin position="36"/>
        <end position="112"/>
    </location>
</feature>
<evidence type="ECO:0000313" key="4">
    <source>
        <dbReference type="Proteomes" id="UP000193285"/>
    </source>
</evidence>
<dbReference type="OrthoDB" id="338143at2"/>
<reference evidence="3 4" key="1">
    <citation type="journal article" date="2015" name="Emerg. Microbes Infect.">
        <title>Characterization of 17 strains belonging to the Mycobacterium simiae complex and description of Mycobacterium paraense sp. nov.</title>
        <authorList>
            <person name="Fusco da Costa A.R."/>
            <person name="Fedrizzi T."/>
            <person name="Lopes M.L."/>
            <person name="Pecorari M."/>
            <person name="Oliveira da Costa W.L."/>
            <person name="Giacobazzi E."/>
            <person name="da Costa Bahia J.R."/>
            <person name="De Sanctis V."/>
            <person name="Batista Lima K.V."/>
            <person name="Bertorelli R."/>
            <person name="Grottola A."/>
            <person name="Fabio A."/>
            <person name="Mariottini A."/>
            <person name="Ferretti P."/>
            <person name="Di Leva F."/>
            <person name="Fregni Serpini G."/>
            <person name="Tagliazucchi S."/>
            <person name="Rumpianesi F."/>
            <person name="Jousson O."/>
            <person name="Segata N."/>
            <person name="Tortoli E."/>
        </authorList>
    </citation>
    <scope>NUCLEOTIDE SEQUENCE [LARGE SCALE GENOMIC DNA]</scope>
    <source>
        <strain evidence="3 4">IEC33</strain>
    </source>
</reference>
<dbReference type="GO" id="GO:0005576">
    <property type="term" value="C:extracellular region"/>
    <property type="evidence" value="ECO:0007669"/>
    <property type="project" value="TreeGrafter"/>
</dbReference>
<dbReference type="InterPro" id="IPR003399">
    <property type="entry name" value="Mce/MlaD"/>
</dbReference>
<dbReference type="Pfam" id="PF11887">
    <property type="entry name" value="Mce4_CUP1"/>
    <property type="match status" value="1"/>
</dbReference>
<dbReference type="Pfam" id="PF02470">
    <property type="entry name" value="MlaD"/>
    <property type="match status" value="1"/>
</dbReference>